<feature type="chain" id="PRO_5023087411" description="PEP-CTERM protein-sorting domain-containing protein" evidence="1">
    <location>
        <begin position="20"/>
        <end position="239"/>
    </location>
</feature>
<protein>
    <recommendedName>
        <fullName evidence="4">PEP-CTERM protein-sorting domain-containing protein</fullName>
    </recommendedName>
</protein>
<dbReference type="EMBL" id="SIHJ01000001">
    <property type="protein sequence ID" value="TWT36505.1"/>
    <property type="molecule type" value="Genomic_DNA"/>
</dbReference>
<accession>A0A5C5VFN3</accession>
<evidence type="ECO:0000313" key="3">
    <source>
        <dbReference type="Proteomes" id="UP000316714"/>
    </source>
</evidence>
<reference evidence="2 3" key="1">
    <citation type="submission" date="2019-02" db="EMBL/GenBank/DDBJ databases">
        <title>Deep-cultivation of Planctomycetes and their phenomic and genomic characterization uncovers novel biology.</title>
        <authorList>
            <person name="Wiegand S."/>
            <person name="Jogler M."/>
            <person name="Boedeker C."/>
            <person name="Pinto D."/>
            <person name="Vollmers J."/>
            <person name="Rivas-Marin E."/>
            <person name="Kohn T."/>
            <person name="Peeters S.H."/>
            <person name="Heuer A."/>
            <person name="Rast P."/>
            <person name="Oberbeckmann S."/>
            <person name="Bunk B."/>
            <person name="Jeske O."/>
            <person name="Meyerdierks A."/>
            <person name="Storesund J.E."/>
            <person name="Kallscheuer N."/>
            <person name="Luecker S."/>
            <person name="Lage O.M."/>
            <person name="Pohl T."/>
            <person name="Merkel B.J."/>
            <person name="Hornburger P."/>
            <person name="Mueller R.-W."/>
            <person name="Bruemmer F."/>
            <person name="Labrenz M."/>
            <person name="Spormann A.M."/>
            <person name="Op Den Camp H."/>
            <person name="Overmann J."/>
            <person name="Amann R."/>
            <person name="Jetten M.S.M."/>
            <person name="Mascher T."/>
            <person name="Medema M.H."/>
            <person name="Devos D.P."/>
            <person name="Kaster A.-K."/>
            <person name="Ovreas L."/>
            <person name="Rohde M."/>
            <person name="Galperin M.Y."/>
            <person name="Jogler C."/>
        </authorList>
    </citation>
    <scope>NUCLEOTIDE SEQUENCE [LARGE SCALE GENOMIC DNA]</scope>
    <source>
        <strain evidence="2 3">KOR34</strain>
    </source>
</reference>
<comment type="caution">
    <text evidence="2">The sequence shown here is derived from an EMBL/GenBank/DDBJ whole genome shotgun (WGS) entry which is preliminary data.</text>
</comment>
<keyword evidence="3" id="KW-1185">Reference proteome</keyword>
<keyword evidence="1" id="KW-0732">Signal</keyword>
<gene>
    <name evidence="2" type="ORF">KOR34_14110</name>
</gene>
<evidence type="ECO:0000313" key="2">
    <source>
        <dbReference type="EMBL" id="TWT36505.1"/>
    </source>
</evidence>
<organism evidence="2 3">
    <name type="scientific">Posidoniimonas corsicana</name>
    <dbReference type="NCBI Taxonomy" id="1938618"/>
    <lineage>
        <taxon>Bacteria</taxon>
        <taxon>Pseudomonadati</taxon>
        <taxon>Planctomycetota</taxon>
        <taxon>Planctomycetia</taxon>
        <taxon>Pirellulales</taxon>
        <taxon>Lacipirellulaceae</taxon>
        <taxon>Posidoniimonas</taxon>
    </lineage>
</organism>
<feature type="signal peptide" evidence="1">
    <location>
        <begin position="1"/>
        <end position="19"/>
    </location>
</feature>
<sequence length="239" mass="24992" precursor="true">MKWFLAAALVGVVAQVSSAATMLFDFGNSGQQTLVNGWNNVLYPNPDPAPPLFAVFDSNGAVVPGVTLEFTDQFFINGPPSQLGTESPSGDAAAYPVSATDDYFFGHTGDFAGGADNPTGAFKLTGLDQATLYDFTFMSSRTGVNDSRETAYLVTGANSANGLLEAANNDSEVLKLTGIIPDGNGEIEVTVSAGPNNTNGNEFYYINLMQVDTGGQVPEPAAAALVLMSAAGLSRRQRR</sequence>
<dbReference type="OrthoDB" id="277383at2"/>
<evidence type="ECO:0000256" key="1">
    <source>
        <dbReference type="SAM" id="SignalP"/>
    </source>
</evidence>
<dbReference type="Proteomes" id="UP000316714">
    <property type="component" value="Unassembled WGS sequence"/>
</dbReference>
<evidence type="ECO:0008006" key="4">
    <source>
        <dbReference type="Google" id="ProtNLM"/>
    </source>
</evidence>
<name>A0A5C5VFN3_9BACT</name>
<proteinExistence type="predicted"/>
<dbReference type="AlphaFoldDB" id="A0A5C5VFN3"/>
<dbReference type="RefSeq" id="WP_146563460.1">
    <property type="nucleotide sequence ID" value="NZ_SIHJ01000001.1"/>
</dbReference>